<dbReference type="PANTHER" id="PTHR43280:SF32">
    <property type="entry name" value="TRANSCRIPTIONAL REGULATORY PROTEIN"/>
    <property type="match status" value="1"/>
</dbReference>
<evidence type="ECO:0000256" key="1">
    <source>
        <dbReference type="ARBA" id="ARBA00023015"/>
    </source>
</evidence>
<dbReference type="Proteomes" id="UP001566204">
    <property type="component" value="Unassembled WGS sequence"/>
</dbReference>
<dbReference type="SUPFAM" id="SSF51215">
    <property type="entry name" value="Regulatory protein AraC"/>
    <property type="match status" value="1"/>
</dbReference>
<comment type="caution">
    <text evidence="5">The sequence shown here is derived from an EMBL/GenBank/DDBJ whole genome shotgun (WGS) entry which is preliminary data.</text>
</comment>
<reference evidence="5 6" key="1">
    <citation type="submission" date="2024-06" db="EMBL/GenBank/DDBJ databases">
        <title>Soil Sphingobacterium thalpophilum.</title>
        <authorList>
            <person name="Yang J."/>
            <person name="Li J."/>
        </authorList>
    </citation>
    <scope>NUCLEOTIDE SEQUENCE [LARGE SCALE GENOMIC DNA]</scope>
    <source>
        <strain evidence="5 6">22g91tb</strain>
    </source>
</reference>
<evidence type="ECO:0000313" key="6">
    <source>
        <dbReference type="Proteomes" id="UP001566204"/>
    </source>
</evidence>
<keyword evidence="3" id="KW-0804">Transcription</keyword>
<dbReference type="PROSITE" id="PS01124">
    <property type="entry name" value="HTH_ARAC_FAMILY_2"/>
    <property type="match status" value="1"/>
</dbReference>
<organism evidence="5 6">
    <name type="scientific">Sphingobacterium thalpophilum</name>
    <dbReference type="NCBI Taxonomy" id="259"/>
    <lineage>
        <taxon>Bacteria</taxon>
        <taxon>Pseudomonadati</taxon>
        <taxon>Bacteroidota</taxon>
        <taxon>Sphingobacteriia</taxon>
        <taxon>Sphingobacteriales</taxon>
        <taxon>Sphingobacteriaceae</taxon>
        <taxon>Sphingobacterium</taxon>
    </lineage>
</organism>
<evidence type="ECO:0000259" key="4">
    <source>
        <dbReference type="PROSITE" id="PS01124"/>
    </source>
</evidence>
<dbReference type="SMART" id="SM00342">
    <property type="entry name" value="HTH_ARAC"/>
    <property type="match status" value="1"/>
</dbReference>
<dbReference type="Gene3D" id="1.10.10.60">
    <property type="entry name" value="Homeodomain-like"/>
    <property type="match status" value="1"/>
</dbReference>
<evidence type="ECO:0000313" key="5">
    <source>
        <dbReference type="EMBL" id="MEZ0450710.1"/>
    </source>
</evidence>
<accession>A0ABV4HAJ2</accession>
<dbReference type="Pfam" id="PF12833">
    <property type="entry name" value="HTH_18"/>
    <property type="match status" value="1"/>
</dbReference>
<keyword evidence="2" id="KW-0238">DNA-binding</keyword>
<dbReference type="InterPro" id="IPR037923">
    <property type="entry name" value="HTH-like"/>
</dbReference>
<protein>
    <submittedName>
        <fullName evidence="5">Helix-turn-helix transcriptional regulator</fullName>
    </submittedName>
</protein>
<keyword evidence="1" id="KW-0805">Transcription regulation</keyword>
<gene>
    <name evidence="5" type="ORF">ABTW24_03790</name>
</gene>
<name>A0ABV4HAJ2_9SPHI</name>
<evidence type="ECO:0000256" key="3">
    <source>
        <dbReference type="ARBA" id="ARBA00023163"/>
    </source>
</evidence>
<feature type="domain" description="HTH araC/xylS-type" evidence="4">
    <location>
        <begin position="181"/>
        <end position="279"/>
    </location>
</feature>
<evidence type="ECO:0000256" key="2">
    <source>
        <dbReference type="ARBA" id="ARBA00023125"/>
    </source>
</evidence>
<dbReference type="InterPro" id="IPR018060">
    <property type="entry name" value="HTH_AraC"/>
</dbReference>
<dbReference type="SUPFAM" id="SSF46689">
    <property type="entry name" value="Homeodomain-like"/>
    <property type="match status" value="1"/>
</dbReference>
<dbReference type="PANTHER" id="PTHR43280">
    <property type="entry name" value="ARAC-FAMILY TRANSCRIPTIONAL REGULATOR"/>
    <property type="match status" value="1"/>
</dbReference>
<dbReference type="EMBL" id="JBEOQB010000001">
    <property type="protein sequence ID" value="MEZ0450710.1"/>
    <property type="molecule type" value="Genomic_DNA"/>
</dbReference>
<proteinExistence type="predicted"/>
<dbReference type="RefSeq" id="WP_265712969.1">
    <property type="nucleotide sequence ID" value="NZ_JBCNLX010000016.1"/>
</dbReference>
<dbReference type="InterPro" id="IPR009057">
    <property type="entry name" value="Homeodomain-like_sf"/>
</dbReference>
<sequence length="279" mass="32373">MINYQLVNIRRTDMQALSLKALNSKYLIEAQRNEPYFAIVKLWQPVAATVDGELHQFQKGELAFIRPGCQLDFLNAEEGDGYIFLFTASFYERSKEDSALLNSSLFFGSHPIVVIDDPLRDEQSFHQLIERLENVSQRGEVIFPLMAHHFLEALLLEGYHGLNASIYMEKQEKQLDLSLVNNFSVLVHKYYREYTSVQFYAEQLHVTPRKLTECCLAITGKSAKTLITDVLVRQALRYIRHTNLSIAQISYEMGFNDESNFRNFVKKRTGNIPRTYREN</sequence>
<keyword evidence="6" id="KW-1185">Reference proteome</keyword>